<dbReference type="GO" id="GO:0019031">
    <property type="term" value="C:viral envelope"/>
    <property type="evidence" value="ECO:0007669"/>
    <property type="project" value="UniProtKB-KW"/>
</dbReference>
<reference evidence="1" key="1">
    <citation type="submission" date="2006-10" db="EMBL/GenBank/DDBJ databases">
        <title>Sequence variations of env signal peptide alleles in different clinical stages of HIV infection.</title>
        <authorList>
            <person name="Franco O.L."/>
            <person name="Silva J.X."/>
            <person name="Kanzaki L."/>
            <person name="Araganaz E.R."/>
        </authorList>
    </citation>
    <scope>NUCLEOTIDE SEQUENCE</scope>
    <source>
        <strain evidence="1">P111</strain>
    </source>
</reference>
<organismHost>
    <name type="scientific">Homo sapiens</name>
    <name type="common">Human</name>
    <dbReference type="NCBI Taxonomy" id="9606"/>
</organismHost>
<evidence type="ECO:0000313" key="1">
    <source>
        <dbReference type="EMBL" id="ABK92004.1"/>
    </source>
</evidence>
<sequence length="24" mass="3110">MRVKEKYQHLWRWGWKWGTISLGY</sequence>
<dbReference type="EMBL" id="EF090967">
    <property type="protein sequence ID" value="ABK92004.1"/>
    <property type="molecule type" value="Genomic_DNA"/>
</dbReference>
<organism evidence="1">
    <name type="scientific">Human immunodeficiency virus type 1</name>
    <name type="common">HIV-1</name>
    <dbReference type="NCBI Taxonomy" id="11676"/>
    <lineage>
        <taxon>Viruses</taxon>
        <taxon>Riboviria</taxon>
        <taxon>Pararnavirae</taxon>
        <taxon>Artverviricota</taxon>
        <taxon>Revtraviricetes</taxon>
        <taxon>Ortervirales</taxon>
        <taxon>Retroviridae</taxon>
        <taxon>Orthoretrovirinae</taxon>
        <taxon>Lentivirus</taxon>
        <taxon>Lentivirus humimdef1</taxon>
    </lineage>
</organism>
<accession>A1E0C2</accession>
<gene>
    <name evidence="1" type="primary">env</name>
</gene>
<name>A1E0C2_HV1</name>
<proteinExistence type="predicted"/>
<protein>
    <submittedName>
        <fullName evidence="1">Truncated envelope glycoprotein</fullName>
    </submittedName>
</protein>
<keyword evidence="1" id="KW-0946">Virion</keyword>
<keyword evidence="1" id="KW-0261">Viral envelope protein</keyword>